<proteinExistence type="predicted"/>
<comment type="caution">
    <text evidence="1">The sequence shown here is derived from an EMBL/GenBank/DDBJ whole genome shotgun (WGS) entry which is preliminary data.</text>
</comment>
<name>A0ACC0KPI4_CHOFU</name>
<organism evidence="1 2">
    <name type="scientific">Choristoneura fumiferana</name>
    <name type="common">Spruce budworm moth</name>
    <name type="synonym">Archips fumiferana</name>
    <dbReference type="NCBI Taxonomy" id="7141"/>
    <lineage>
        <taxon>Eukaryota</taxon>
        <taxon>Metazoa</taxon>
        <taxon>Ecdysozoa</taxon>
        <taxon>Arthropoda</taxon>
        <taxon>Hexapoda</taxon>
        <taxon>Insecta</taxon>
        <taxon>Pterygota</taxon>
        <taxon>Neoptera</taxon>
        <taxon>Endopterygota</taxon>
        <taxon>Lepidoptera</taxon>
        <taxon>Glossata</taxon>
        <taxon>Ditrysia</taxon>
        <taxon>Tortricoidea</taxon>
        <taxon>Tortricidae</taxon>
        <taxon>Tortricinae</taxon>
        <taxon>Choristoneura</taxon>
    </lineage>
</organism>
<keyword evidence="2" id="KW-1185">Reference proteome</keyword>
<protein>
    <submittedName>
        <fullName evidence="1">Uncharacterized protein</fullName>
    </submittedName>
</protein>
<sequence>MEYQLFPETSPDPLGALPYVIEPNMPKNVCEIPEKRGLTLLYCWAPTSSSVQEVGNFRDVGVPRNEAVLQLNIQGKIQGRRPPVRGCASWLRNLRDCFRMSTRSFFRAAVCKVRSLMIADLR</sequence>
<evidence type="ECO:0000313" key="1">
    <source>
        <dbReference type="EMBL" id="KAI8438344.1"/>
    </source>
</evidence>
<evidence type="ECO:0000313" key="2">
    <source>
        <dbReference type="Proteomes" id="UP001064048"/>
    </source>
</evidence>
<gene>
    <name evidence="1" type="ORF">MSG28_010910</name>
</gene>
<dbReference type="Proteomes" id="UP001064048">
    <property type="component" value="Chromosome 18"/>
</dbReference>
<accession>A0ACC0KPI4</accession>
<dbReference type="EMBL" id="CM046118">
    <property type="protein sequence ID" value="KAI8438344.1"/>
    <property type="molecule type" value="Genomic_DNA"/>
</dbReference>
<reference evidence="1 2" key="1">
    <citation type="journal article" date="2022" name="Genome Biol. Evol.">
        <title>The Spruce Budworm Genome: Reconstructing the Evolutionary History of Antifreeze Proteins.</title>
        <authorList>
            <person name="Beliveau C."/>
            <person name="Gagne P."/>
            <person name="Picq S."/>
            <person name="Vernygora O."/>
            <person name="Keeling C.I."/>
            <person name="Pinkney K."/>
            <person name="Doucet D."/>
            <person name="Wen F."/>
            <person name="Johnston J.S."/>
            <person name="Maaroufi H."/>
            <person name="Boyle B."/>
            <person name="Laroche J."/>
            <person name="Dewar K."/>
            <person name="Juretic N."/>
            <person name="Blackburn G."/>
            <person name="Nisole A."/>
            <person name="Brunet B."/>
            <person name="Brandao M."/>
            <person name="Lumley L."/>
            <person name="Duan J."/>
            <person name="Quan G."/>
            <person name="Lucarotti C.J."/>
            <person name="Roe A.D."/>
            <person name="Sperling F.A.H."/>
            <person name="Levesque R.C."/>
            <person name="Cusson M."/>
        </authorList>
    </citation>
    <scope>NUCLEOTIDE SEQUENCE [LARGE SCALE GENOMIC DNA]</scope>
    <source>
        <strain evidence="1">Glfc:IPQL:Cfum</strain>
    </source>
</reference>